<dbReference type="OrthoDB" id="310836at2"/>
<protein>
    <submittedName>
        <fullName evidence="2">Putative adenylate/guanylate cyclase</fullName>
    </submittedName>
</protein>
<feature type="domain" description="Guanylate cyclase" evidence="1">
    <location>
        <begin position="20"/>
        <end position="141"/>
    </location>
</feature>
<evidence type="ECO:0000259" key="1">
    <source>
        <dbReference type="PROSITE" id="PS50125"/>
    </source>
</evidence>
<dbReference type="GO" id="GO:0035556">
    <property type="term" value="P:intracellular signal transduction"/>
    <property type="evidence" value="ECO:0007669"/>
    <property type="project" value="InterPro"/>
</dbReference>
<dbReference type="InterPro" id="IPR029787">
    <property type="entry name" value="Nucleotide_cyclase"/>
</dbReference>
<dbReference type="InterPro" id="IPR001054">
    <property type="entry name" value="A/G_cyclase"/>
</dbReference>
<dbReference type="Gene3D" id="3.30.70.1230">
    <property type="entry name" value="Nucleotide cyclase"/>
    <property type="match status" value="1"/>
</dbReference>
<dbReference type="RefSeq" id="WP_013555751.1">
    <property type="nucleotide sequence ID" value="NC_014958.1"/>
</dbReference>
<dbReference type="GO" id="GO:0004016">
    <property type="term" value="F:adenylate cyclase activity"/>
    <property type="evidence" value="ECO:0007669"/>
    <property type="project" value="UniProtKB-ARBA"/>
</dbReference>
<dbReference type="EMBL" id="CP002454">
    <property type="protein sequence ID" value="ADV66246.1"/>
    <property type="molecule type" value="Genomic_DNA"/>
</dbReference>
<evidence type="ECO:0000313" key="3">
    <source>
        <dbReference type="Proteomes" id="UP000008635"/>
    </source>
</evidence>
<proteinExistence type="predicted"/>
<dbReference type="CDD" id="cd07302">
    <property type="entry name" value="CHD"/>
    <property type="match status" value="1"/>
</dbReference>
<dbReference type="HOGENOM" id="CLU_119917_0_0_0"/>
<name>E8U5A7_DEIML</name>
<dbReference type="KEGG" id="dmr:Deima_0587"/>
<gene>
    <name evidence="2" type="ordered locus">Deima_0587</name>
</gene>
<dbReference type="SUPFAM" id="SSF55073">
    <property type="entry name" value="Nucleotide cyclase"/>
    <property type="match status" value="1"/>
</dbReference>
<sequence precursor="true">MTTLLLPSSPGAPSARRPVCAVVVDLAGSTSLAHRLPLEHYTAVMGELMQVLYLHLEMLRGHVLQHQGDAVICLWDIEDTPYALEAALTAHARAADLSLARLLGEHLQLRCGVACGEVMMGVIGGIEAAYGLPVNLARRLCDAGQRGWTLTCANTPLYAPHAELTPSDPLPLRGFPEPCLSYRASASGVSVTGLQNSSHMKIV</sequence>
<organism evidence="2 3">
    <name type="scientific">Deinococcus maricopensis (strain DSM 21211 / LMG 22137 / NRRL B-23946 / LB-34)</name>
    <dbReference type="NCBI Taxonomy" id="709986"/>
    <lineage>
        <taxon>Bacteria</taxon>
        <taxon>Thermotogati</taxon>
        <taxon>Deinococcota</taxon>
        <taxon>Deinococci</taxon>
        <taxon>Deinococcales</taxon>
        <taxon>Deinococcaceae</taxon>
        <taxon>Deinococcus</taxon>
    </lineage>
</organism>
<dbReference type="PROSITE" id="PS50125">
    <property type="entry name" value="GUANYLATE_CYCLASE_2"/>
    <property type="match status" value="1"/>
</dbReference>
<accession>E8U5A7</accession>
<keyword evidence="3" id="KW-1185">Reference proteome</keyword>
<dbReference type="eggNOG" id="COG2114">
    <property type="taxonomic scope" value="Bacteria"/>
</dbReference>
<dbReference type="STRING" id="709986.Deima_0587"/>
<reference evidence="2 3" key="1">
    <citation type="journal article" date="2011" name="Stand. Genomic Sci.">
        <title>Complete genome sequence of Deinococcus maricopensis type strain (LB-34).</title>
        <authorList>
            <person name="Pukall R."/>
            <person name="Zeytun A."/>
            <person name="Lucas S."/>
            <person name="Lapidus A."/>
            <person name="Hammon N."/>
            <person name="Deshpande S."/>
            <person name="Nolan M."/>
            <person name="Cheng J.F."/>
            <person name="Pitluck S."/>
            <person name="Liolios K."/>
            <person name="Pagani I."/>
            <person name="Mikhailova N."/>
            <person name="Ivanova N."/>
            <person name="Mavromatis K."/>
            <person name="Pati A."/>
            <person name="Tapia R."/>
            <person name="Han C."/>
            <person name="Goodwin L."/>
            <person name="Chen A."/>
            <person name="Palaniappan K."/>
            <person name="Land M."/>
            <person name="Hauser L."/>
            <person name="Chang Y.J."/>
            <person name="Jeffries C.D."/>
            <person name="Brambilla E.M."/>
            <person name="Rohde M."/>
            <person name="Goker M."/>
            <person name="Detter J.C."/>
            <person name="Woyke T."/>
            <person name="Bristow J."/>
            <person name="Eisen J.A."/>
            <person name="Markowitz V."/>
            <person name="Hugenholtz P."/>
            <person name="Kyrpides N.C."/>
            <person name="Klenk H.P."/>
        </authorList>
    </citation>
    <scope>NUCLEOTIDE SEQUENCE [LARGE SCALE GENOMIC DNA]</scope>
    <source>
        <strain evidence="3">DSM 21211 / LMG 22137 / NRRL B-23946 / LB-34</strain>
    </source>
</reference>
<dbReference type="GO" id="GO:0009190">
    <property type="term" value="P:cyclic nucleotide biosynthetic process"/>
    <property type="evidence" value="ECO:0007669"/>
    <property type="project" value="InterPro"/>
</dbReference>
<dbReference type="AlphaFoldDB" id="E8U5A7"/>
<evidence type="ECO:0000313" key="2">
    <source>
        <dbReference type="EMBL" id="ADV66246.1"/>
    </source>
</evidence>
<dbReference type="Proteomes" id="UP000008635">
    <property type="component" value="Chromosome"/>
</dbReference>
<reference evidence="3" key="2">
    <citation type="submission" date="2011-01" db="EMBL/GenBank/DDBJ databases">
        <title>The complete genome of Deinococcus maricopensis DSM 21211.</title>
        <authorList>
            <consortium name="US DOE Joint Genome Institute (JGI-PGF)"/>
            <person name="Lucas S."/>
            <person name="Copeland A."/>
            <person name="Lapidus A."/>
            <person name="Goodwin L."/>
            <person name="Pitluck S."/>
            <person name="Kyrpides N."/>
            <person name="Mavromatis K."/>
            <person name="Pagani I."/>
            <person name="Ivanova N."/>
            <person name="Ovchinnikova G."/>
            <person name="Zeytun A."/>
            <person name="Detter J.C."/>
            <person name="Han C."/>
            <person name="Land M."/>
            <person name="Hauser L."/>
            <person name="Markowitz V."/>
            <person name="Cheng J.-F."/>
            <person name="Hugenholtz P."/>
            <person name="Woyke T."/>
            <person name="Wu D."/>
            <person name="Pukall R."/>
            <person name="Gehrich-Schroeter G."/>
            <person name="Brambilla E."/>
            <person name="Klenk H.-P."/>
            <person name="Eisen J.A."/>
        </authorList>
    </citation>
    <scope>NUCLEOTIDE SEQUENCE [LARGE SCALE GENOMIC DNA]</scope>
    <source>
        <strain evidence="3">DSM 21211 / LMG 22137 / NRRL B-23946 / LB-34</strain>
    </source>
</reference>